<evidence type="ECO:0000313" key="3">
    <source>
        <dbReference type="Proteomes" id="UP001215598"/>
    </source>
</evidence>
<dbReference type="Proteomes" id="UP001215598">
    <property type="component" value="Unassembled WGS sequence"/>
</dbReference>
<feature type="region of interest" description="Disordered" evidence="1">
    <location>
        <begin position="146"/>
        <end position="165"/>
    </location>
</feature>
<evidence type="ECO:0000256" key="1">
    <source>
        <dbReference type="SAM" id="MobiDB-lite"/>
    </source>
</evidence>
<organism evidence="2 3">
    <name type="scientific">Mycena metata</name>
    <dbReference type="NCBI Taxonomy" id="1033252"/>
    <lineage>
        <taxon>Eukaryota</taxon>
        <taxon>Fungi</taxon>
        <taxon>Dikarya</taxon>
        <taxon>Basidiomycota</taxon>
        <taxon>Agaricomycotina</taxon>
        <taxon>Agaricomycetes</taxon>
        <taxon>Agaricomycetidae</taxon>
        <taxon>Agaricales</taxon>
        <taxon>Marasmiineae</taxon>
        <taxon>Mycenaceae</taxon>
        <taxon>Mycena</taxon>
    </lineage>
</organism>
<protein>
    <submittedName>
        <fullName evidence="2">Uncharacterized protein</fullName>
    </submittedName>
</protein>
<accession>A0AAD7ISI0</accession>
<reference evidence="2" key="1">
    <citation type="submission" date="2023-03" db="EMBL/GenBank/DDBJ databases">
        <title>Massive genome expansion in bonnet fungi (Mycena s.s.) driven by repeated elements and novel gene families across ecological guilds.</title>
        <authorList>
            <consortium name="Lawrence Berkeley National Laboratory"/>
            <person name="Harder C.B."/>
            <person name="Miyauchi S."/>
            <person name="Viragh M."/>
            <person name="Kuo A."/>
            <person name="Thoen E."/>
            <person name="Andreopoulos B."/>
            <person name="Lu D."/>
            <person name="Skrede I."/>
            <person name="Drula E."/>
            <person name="Henrissat B."/>
            <person name="Morin E."/>
            <person name="Kohler A."/>
            <person name="Barry K."/>
            <person name="LaButti K."/>
            <person name="Morin E."/>
            <person name="Salamov A."/>
            <person name="Lipzen A."/>
            <person name="Mereny Z."/>
            <person name="Hegedus B."/>
            <person name="Baldrian P."/>
            <person name="Stursova M."/>
            <person name="Weitz H."/>
            <person name="Taylor A."/>
            <person name="Grigoriev I.V."/>
            <person name="Nagy L.G."/>
            <person name="Martin F."/>
            <person name="Kauserud H."/>
        </authorList>
    </citation>
    <scope>NUCLEOTIDE SEQUENCE</scope>
    <source>
        <strain evidence="2">CBHHK182m</strain>
    </source>
</reference>
<comment type="caution">
    <text evidence="2">The sequence shown here is derived from an EMBL/GenBank/DDBJ whole genome shotgun (WGS) entry which is preliminary data.</text>
</comment>
<sequence>MLRGWVVGSAAQISPHSLARHVVFRGRDYGVQGPSPNVSHTRRRLGLKQRILFSFKAPGHIERIEVDLHPGLNGSMPLLPMQGQNYASLNSILQYHSTSFRPSKRTVLTPVFEPNLQPFEFRYPTRPFIRYPQRTDAPPPALDRLNGCQPANSQPVTRAWNRSFK</sequence>
<proteinExistence type="predicted"/>
<dbReference type="EMBL" id="JARKIB010000074">
    <property type="protein sequence ID" value="KAJ7748063.1"/>
    <property type="molecule type" value="Genomic_DNA"/>
</dbReference>
<gene>
    <name evidence="2" type="ORF">B0H16DRAFT_1461748</name>
</gene>
<name>A0AAD7ISI0_9AGAR</name>
<keyword evidence="3" id="KW-1185">Reference proteome</keyword>
<evidence type="ECO:0000313" key="2">
    <source>
        <dbReference type="EMBL" id="KAJ7748063.1"/>
    </source>
</evidence>
<dbReference type="AlphaFoldDB" id="A0AAD7ISI0"/>